<dbReference type="STRING" id="665118.SAMN02983003_0096"/>
<evidence type="ECO:0000313" key="6">
    <source>
        <dbReference type="Proteomes" id="UP000183447"/>
    </source>
</evidence>
<dbReference type="GO" id="GO:0016829">
    <property type="term" value="F:lyase activity"/>
    <property type="evidence" value="ECO:0007669"/>
    <property type="project" value="UniProtKB-KW"/>
</dbReference>
<evidence type="ECO:0000256" key="1">
    <source>
        <dbReference type="ARBA" id="ARBA00022729"/>
    </source>
</evidence>
<evidence type="ECO:0000256" key="3">
    <source>
        <dbReference type="SAM" id="MobiDB-lite"/>
    </source>
</evidence>
<evidence type="ECO:0000256" key="2">
    <source>
        <dbReference type="ARBA" id="ARBA00023239"/>
    </source>
</evidence>
<keyword evidence="1" id="KW-0732">Signal</keyword>
<keyword evidence="2 5" id="KW-0456">Lyase</keyword>
<evidence type="ECO:0000259" key="4">
    <source>
        <dbReference type="Pfam" id="PF05426"/>
    </source>
</evidence>
<sequence length="964" mass="107921">MSQKRAPAATALEASHFRALQSMFEALAAHQGEGRASRLVAFGPESAPPLPEMEPPLPPGWTAFGGSEKPLQPLVGWSRRKPHPDAIVAVVGLFGVDGRALRLGIDEVARQQSQSQGFVPVFFTDCADMAPFRAKGYIAEYFPPFDLADPAARAQFRQRFLTRWHKWGASRLIDLSGTALEPLVRGLEVLDFRAERSAADRRWERKVVPARPMPPPDIAALRSEAAMRGLAEAPDTFALYRIIGNDLHPRHADGQSLRNVRFILDHEPDFPGCQKRWVVNRIVDRGAEEAIIRVLEDAGQPYLHLPFDWQAYEATDWDFAGFEEPAAWLFPQMAEISARLRLRLEARLRRHKINYAINNNGARNAALADGRGRAKWVLPWDGNCFLSQSAWDRLVAEIAARPYLKYFHTPMARLTDNTLALTRDLFAEASEEPQLIFRRDAEEAFDEAYPYGRRPKVSLFWRLGIPGPWDQARDDKWDLPRPTPSERGAEFGRAGWVARLDSGRAELEAGTRASQSGREGARNEAIVATLDMLDCMALERRWQPAALAAYDAQSLVRLAEAPAGSVAAQWREALVSAAEEALARGPYAVVDKTSLPPSGDRHDYWHPAPYWWPNPDSADGLPLVRRDGERIPGSELYSPESERYDRTRLQRLFDDTILLALAARVTGEQRFAGHARGLIHRWFIDPDTRMNPHLLYAQWMPERPSDVRLGFGIIEMKDLYFFLDAVRLLDADGALPAKDREGLRGWLRAYLDWLQASQQGQDERASRNNHGTAHDLQVAAIALYLGDMKTLSYTLRAARARLLSQISPDGSQPEELARTQSAHYSAFNLQCWLNLARLAQTVGCDLWACGDGETSQLRNALAWLVPQLATGPWPYPQDDPFDLQRYIPLLAALRERSGVADAAVALPDAASWPTRFFPHDGIKPFWVFDHLDGAAATALNPPPLSVARPGKRQRGGKARRLSAA</sequence>
<gene>
    <name evidence="5" type="ORF">SAMN02983003_0096</name>
</gene>
<feature type="compositionally biased region" description="Basic residues" evidence="3">
    <location>
        <begin position="949"/>
        <end position="964"/>
    </location>
</feature>
<dbReference type="SUPFAM" id="SSF48230">
    <property type="entry name" value="Chondroitin AC/alginate lyase"/>
    <property type="match status" value="1"/>
</dbReference>
<accession>A0A1K2HSP0</accession>
<dbReference type="Gene3D" id="1.50.10.100">
    <property type="entry name" value="Chondroitin AC/alginate lyase"/>
    <property type="match status" value="1"/>
</dbReference>
<dbReference type="InterPro" id="IPR008397">
    <property type="entry name" value="Alginate_lyase_dom"/>
</dbReference>
<protein>
    <submittedName>
        <fullName evidence="5">Alginate lyase</fullName>
    </submittedName>
</protein>
<dbReference type="RefSeq" id="WP_210185427.1">
    <property type="nucleotide sequence ID" value="NZ_FPKU01000001.1"/>
</dbReference>
<organism evidence="5 6">
    <name type="scientific">Devosia enhydra</name>
    <dbReference type="NCBI Taxonomy" id="665118"/>
    <lineage>
        <taxon>Bacteria</taxon>
        <taxon>Pseudomonadati</taxon>
        <taxon>Pseudomonadota</taxon>
        <taxon>Alphaproteobacteria</taxon>
        <taxon>Hyphomicrobiales</taxon>
        <taxon>Devosiaceae</taxon>
        <taxon>Devosia</taxon>
    </lineage>
</organism>
<feature type="region of interest" description="Disordered" evidence="3">
    <location>
        <begin position="942"/>
        <end position="964"/>
    </location>
</feature>
<dbReference type="InterPro" id="IPR008929">
    <property type="entry name" value="Chondroitin_lyas"/>
</dbReference>
<evidence type="ECO:0000313" key="5">
    <source>
        <dbReference type="EMBL" id="SFZ80739.1"/>
    </source>
</evidence>
<dbReference type="EMBL" id="FPKU01000001">
    <property type="protein sequence ID" value="SFZ80739.1"/>
    <property type="molecule type" value="Genomic_DNA"/>
</dbReference>
<keyword evidence="6" id="KW-1185">Reference proteome</keyword>
<name>A0A1K2HSP0_9HYPH</name>
<feature type="domain" description="Alginate lyase" evidence="4">
    <location>
        <begin position="589"/>
        <end position="869"/>
    </location>
</feature>
<proteinExistence type="predicted"/>
<dbReference type="Proteomes" id="UP000183447">
    <property type="component" value="Unassembled WGS sequence"/>
</dbReference>
<dbReference type="AlphaFoldDB" id="A0A1K2HSP0"/>
<dbReference type="Pfam" id="PF05426">
    <property type="entry name" value="Alginate_lyase"/>
    <property type="match status" value="1"/>
</dbReference>
<reference evidence="5 6" key="1">
    <citation type="submission" date="2016-11" db="EMBL/GenBank/DDBJ databases">
        <authorList>
            <person name="Jaros S."/>
            <person name="Januszkiewicz K."/>
            <person name="Wedrychowicz H."/>
        </authorList>
    </citation>
    <scope>NUCLEOTIDE SEQUENCE [LARGE SCALE GENOMIC DNA]</scope>
    <source>
        <strain evidence="5 6">ATCC 23634</strain>
    </source>
</reference>
<dbReference type="GO" id="GO:0042597">
    <property type="term" value="C:periplasmic space"/>
    <property type="evidence" value="ECO:0007669"/>
    <property type="project" value="InterPro"/>
</dbReference>